<gene>
    <name evidence="1" type="ORF">CMASS_00150</name>
</gene>
<accession>A0ABY7U7L3</accession>
<dbReference type="EMBL" id="CP063189">
    <property type="protein sequence ID" value="WCZ31502.1"/>
    <property type="molecule type" value="Genomic_DNA"/>
</dbReference>
<dbReference type="Proteomes" id="UP001220064">
    <property type="component" value="Chromosome"/>
</dbReference>
<sequence length="97" mass="10912">MSLNDREHNDTINELQENFRLSGLSVAALADAAGLTESDTRAALSIEPGTDPVTVWLLRDKLETAVRNNGREPVPYSKLTEENRKKAYHWFGVTDQR</sequence>
<dbReference type="Pfam" id="PF10078">
    <property type="entry name" value="DUF2316"/>
    <property type="match status" value="1"/>
</dbReference>
<evidence type="ECO:0000313" key="2">
    <source>
        <dbReference type="Proteomes" id="UP001220064"/>
    </source>
</evidence>
<dbReference type="RefSeq" id="WP_022863121.1">
    <property type="nucleotide sequence ID" value="NZ_ATVG01000007.1"/>
</dbReference>
<organism evidence="1 2">
    <name type="scientific">Corynebacterium massiliense DSM 45435</name>
    <dbReference type="NCBI Taxonomy" id="1121364"/>
    <lineage>
        <taxon>Bacteria</taxon>
        <taxon>Bacillati</taxon>
        <taxon>Actinomycetota</taxon>
        <taxon>Actinomycetes</taxon>
        <taxon>Mycobacteriales</taxon>
        <taxon>Corynebacteriaceae</taxon>
        <taxon>Corynebacterium</taxon>
    </lineage>
</organism>
<dbReference type="InterPro" id="IPR018757">
    <property type="entry name" value="DUF2316"/>
</dbReference>
<evidence type="ECO:0000313" key="1">
    <source>
        <dbReference type="EMBL" id="WCZ31502.1"/>
    </source>
</evidence>
<name>A0ABY7U7L3_9CORY</name>
<protein>
    <recommendedName>
        <fullName evidence="3">DUF2316 domain-containing protein</fullName>
    </recommendedName>
</protein>
<proteinExistence type="predicted"/>
<evidence type="ECO:0008006" key="3">
    <source>
        <dbReference type="Google" id="ProtNLM"/>
    </source>
</evidence>
<keyword evidence="2" id="KW-1185">Reference proteome</keyword>
<reference evidence="1 2" key="1">
    <citation type="submission" date="2020-10" db="EMBL/GenBank/DDBJ databases">
        <title>Complete genome sequence of Corynebacterium massiliense DSM 45435, type strain of Corynebacterium massiliense.</title>
        <authorList>
            <person name="Busche T."/>
            <person name="Kalinowski J."/>
            <person name="Ruckert C."/>
        </authorList>
    </citation>
    <scope>NUCLEOTIDE SEQUENCE [LARGE SCALE GENOMIC DNA]</scope>
    <source>
        <strain evidence="1 2">DSM 45435</strain>
    </source>
</reference>